<dbReference type="InterPro" id="IPR002716">
    <property type="entry name" value="PIN_dom"/>
</dbReference>
<sequence length="181" mass="19685">MKMLLDACVIYPTVMREMLLGVARTGAYTPLWSARILEEWALAARKLGPQGEAQARGEVAMVQAAWPHASVSVHAGLETRLWLPDANDIHVLAAAVHCNADGIITMNAKDFPRGILAEEGLSRNDPDAFLLGHFHGDPDAVTSVARAVVEEARRLSGEDWNLRSLMKKARLPRLGKALTSA</sequence>
<dbReference type="OrthoDB" id="211933at2"/>
<protein>
    <submittedName>
        <fullName evidence="2">PIN domain-containing protein</fullName>
    </submittedName>
</protein>
<dbReference type="Pfam" id="PF13470">
    <property type="entry name" value="PIN_3"/>
    <property type="match status" value="1"/>
</dbReference>
<dbReference type="RefSeq" id="WP_025061963.1">
    <property type="nucleotide sequence ID" value="NZ_RAQK01000002.1"/>
</dbReference>
<gene>
    <name evidence="2" type="ORF">C8N30_3105</name>
</gene>
<dbReference type="InterPro" id="IPR029060">
    <property type="entry name" value="PIN-like_dom_sf"/>
</dbReference>
<evidence type="ECO:0000313" key="3">
    <source>
        <dbReference type="Proteomes" id="UP000284407"/>
    </source>
</evidence>
<name>A0A420DIE9_9RHOB</name>
<dbReference type="EMBL" id="RAQK01000002">
    <property type="protein sequence ID" value="RKE94000.1"/>
    <property type="molecule type" value="Genomic_DNA"/>
</dbReference>
<evidence type="ECO:0000259" key="1">
    <source>
        <dbReference type="Pfam" id="PF13470"/>
    </source>
</evidence>
<comment type="caution">
    <text evidence="2">The sequence shown here is derived from an EMBL/GenBank/DDBJ whole genome shotgun (WGS) entry which is preliminary data.</text>
</comment>
<dbReference type="STRING" id="1443111.Z949_1402"/>
<organism evidence="2 3">
    <name type="scientific">Sulfitobacter guttiformis</name>
    <dbReference type="NCBI Taxonomy" id="74349"/>
    <lineage>
        <taxon>Bacteria</taxon>
        <taxon>Pseudomonadati</taxon>
        <taxon>Pseudomonadota</taxon>
        <taxon>Alphaproteobacteria</taxon>
        <taxon>Rhodobacterales</taxon>
        <taxon>Roseobacteraceae</taxon>
        <taxon>Sulfitobacter</taxon>
    </lineage>
</organism>
<proteinExistence type="predicted"/>
<feature type="domain" description="PIN" evidence="1">
    <location>
        <begin position="3"/>
        <end position="108"/>
    </location>
</feature>
<dbReference type="SUPFAM" id="SSF88723">
    <property type="entry name" value="PIN domain-like"/>
    <property type="match status" value="1"/>
</dbReference>
<dbReference type="NCBIfam" id="NF046100">
    <property type="entry name" value="RSP_2648_fam_PIN"/>
    <property type="match status" value="1"/>
</dbReference>
<keyword evidence="3" id="KW-1185">Reference proteome</keyword>
<reference evidence="2 3" key="1">
    <citation type="submission" date="2018-09" db="EMBL/GenBank/DDBJ databases">
        <title>Genomic Encyclopedia of Archaeal and Bacterial Type Strains, Phase II (KMG-II): from individual species to whole genera.</title>
        <authorList>
            <person name="Goeker M."/>
        </authorList>
    </citation>
    <scope>NUCLEOTIDE SEQUENCE [LARGE SCALE GENOMIC DNA]</scope>
    <source>
        <strain evidence="2 3">DSM 11458</strain>
    </source>
</reference>
<accession>A0A420DIE9</accession>
<evidence type="ECO:0000313" key="2">
    <source>
        <dbReference type="EMBL" id="RKE94000.1"/>
    </source>
</evidence>
<dbReference type="AlphaFoldDB" id="A0A420DIE9"/>
<dbReference type="Proteomes" id="UP000284407">
    <property type="component" value="Unassembled WGS sequence"/>
</dbReference>